<gene>
    <name evidence="1" type="ORF">GCM10009123_03990</name>
</gene>
<reference evidence="2" key="1">
    <citation type="journal article" date="2019" name="Int. J. Syst. Evol. Microbiol.">
        <title>The Global Catalogue of Microorganisms (GCM) 10K type strain sequencing project: providing services to taxonomists for standard genome sequencing and annotation.</title>
        <authorList>
            <consortium name="The Broad Institute Genomics Platform"/>
            <consortium name="The Broad Institute Genome Sequencing Center for Infectious Disease"/>
            <person name="Wu L."/>
            <person name="Ma J."/>
        </authorList>
    </citation>
    <scope>NUCLEOTIDE SEQUENCE [LARGE SCALE GENOMIC DNA]</scope>
    <source>
        <strain evidence="2">JCM 16211</strain>
    </source>
</reference>
<keyword evidence="2" id="KW-1185">Reference proteome</keyword>
<comment type="caution">
    <text evidence="1">The sequence shown here is derived from an EMBL/GenBank/DDBJ whole genome shotgun (WGS) entry which is preliminary data.</text>
</comment>
<dbReference type="Proteomes" id="UP001501221">
    <property type="component" value="Unassembled WGS sequence"/>
</dbReference>
<name>A0ABP3CE12_9GAMM</name>
<dbReference type="EMBL" id="BAAAFM010000001">
    <property type="protein sequence ID" value="GAA0199820.1"/>
    <property type="molecule type" value="Genomic_DNA"/>
</dbReference>
<protein>
    <submittedName>
        <fullName evidence="1">Uncharacterized protein</fullName>
    </submittedName>
</protein>
<sequence>MSVFLGKTNITTKNTDKITLKYLFTHNLSYAMIVWSVQLRSHIDVIIEKIRGSKENHES</sequence>
<accession>A0ABP3CE12</accession>
<organism evidence="1 2">
    <name type="scientific">Kangiella japonica</name>
    <dbReference type="NCBI Taxonomy" id="647384"/>
    <lineage>
        <taxon>Bacteria</taxon>
        <taxon>Pseudomonadati</taxon>
        <taxon>Pseudomonadota</taxon>
        <taxon>Gammaproteobacteria</taxon>
        <taxon>Kangiellales</taxon>
        <taxon>Kangiellaceae</taxon>
        <taxon>Kangiella</taxon>
    </lineage>
</organism>
<proteinExistence type="predicted"/>
<evidence type="ECO:0000313" key="2">
    <source>
        <dbReference type="Proteomes" id="UP001501221"/>
    </source>
</evidence>
<evidence type="ECO:0000313" key="1">
    <source>
        <dbReference type="EMBL" id="GAA0199820.1"/>
    </source>
</evidence>